<keyword evidence="4" id="KW-1003">Cell membrane</keyword>
<feature type="compositionally biased region" description="Pro residues" evidence="10">
    <location>
        <begin position="118"/>
        <end position="128"/>
    </location>
</feature>
<evidence type="ECO:0000259" key="11">
    <source>
        <dbReference type="PROSITE" id="PS52015"/>
    </source>
</evidence>
<keyword evidence="9" id="KW-0472">Membrane</keyword>
<dbReference type="InterPro" id="IPR006260">
    <property type="entry name" value="TonB/TolA_C"/>
</dbReference>
<evidence type="ECO:0000256" key="8">
    <source>
        <dbReference type="ARBA" id="ARBA00022989"/>
    </source>
</evidence>
<dbReference type="EMBL" id="WWCP01000012">
    <property type="protein sequence ID" value="MYM82716.1"/>
    <property type="molecule type" value="Genomic_DNA"/>
</dbReference>
<dbReference type="Pfam" id="PF03544">
    <property type="entry name" value="TonB_C"/>
    <property type="match status" value="1"/>
</dbReference>
<name>A0A6L8MLM1_9BURK</name>
<evidence type="ECO:0000256" key="10">
    <source>
        <dbReference type="SAM" id="MobiDB-lite"/>
    </source>
</evidence>
<dbReference type="InterPro" id="IPR037682">
    <property type="entry name" value="TonB_C"/>
</dbReference>
<evidence type="ECO:0000313" key="12">
    <source>
        <dbReference type="EMBL" id="MYM82716.1"/>
    </source>
</evidence>
<dbReference type="Gene3D" id="3.30.1150.10">
    <property type="match status" value="1"/>
</dbReference>
<dbReference type="PROSITE" id="PS52015">
    <property type="entry name" value="TONB_CTD"/>
    <property type="match status" value="1"/>
</dbReference>
<organism evidence="12 13">
    <name type="scientific">Duganella lactea</name>
    <dbReference type="NCBI Taxonomy" id="2692173"/>
    <lineage>
        <taxon>Bacteria</taxon>
        <taxon>Pseudomonadati</taxon>
        <taxon>Pseudomonadota</taxon>
        <taxon>Betaproteobacteria</taxon>
        <taxon>Burkholderiales</taxon>
        <taxon>Oxalobacteraceae</taxon>
        <taxon>Telluria group</taxon>
        <taxon>Duganella</taxon>
    </lineage>
</organism>
<evidence type="ECO:0000256" key="6">
    <source>
        <dbReference type="ARBA" id="ARBA00022692"/>
    </source>
</evidence>
<feature type="compositionally biased region" description="Low complexity" evidence="10">
    <location>
        <begin position="163"/>
        <end position="180"/>
    </location>
</feature>
<keyword evidence="3" id="KW-0813">Transport</keyword>
<keyword evidence="6" id="KW-0812">Transmembrane</keyword>
<evidence type="ECO:0000256" key="7">
    <source>
        <dbReference type="ARBA" id="ARBA00022927"/>
    </source>
</evidence>
<dbReference type="Proteomes" id="UP000474565">
    <property type="component" value="Unassembled WGS sequence"/>
</dbReference>
<dbReference type="GO" id="GO:0015031">
    <property type="term" value="P:protein transport"/>
    <property type="evidence" value="ECO:0007669"/>
    <property type="project" value="UniProtKB-KW"/>
</dbReference>
<dbReference type="NCBIfam" id="TIGR01352">
    <property type="entry name" value="tonB_Cterm"/>
    <property type="match status" value="1"/>
</dbReference>
<evidence type="ECO:0000256" key="5">
    <source>
        <dbReference type="ARBA" id="ARBA00022519"/>
    </source>
</evidence>
<feature type="domain" description="TonB C-terminal" evidence="11">
    <location>
        <begin position="191"/>
        <end position="280"/>
    </location>
</feature>
<dbReference type="AlphaFoldDB" id="A0A6L8MLM1"/>
<feature type="region of interest" description="Disordered" evidence="10">
    <location>
        <begin position="97"/>
        <end position="187"/>
    </location>
</feature>
<keyword evidence="7" id="KW-0653">Protein transport</keyword>
<accession>A0A6L8MLM1</accession>
<dbReference type="RefSeq" id="WP_161019642.1">
    <property type="nucleotide sequence ID" value="NZ_WWCP01000012.1"/>
</dbReference>
<sequence>MTSATLSLKDAHAASPAISPVVSCTEPSTLAATVAGAGFASCLDAGGGQHWLRRPGAVATVAIHGAALLAIWSWSSGVIKPPVAPPVIELIRIQPEPKPEITPPKPEPVKEKTVALAPPKPAVPPSPAPKTVESSAAQAETYTPPPPVQAAPPGPVTPPQPAPAQAAQPAPAQAAQPAAPKQISTEGIPTDYVNQVYARINRNADYPREAKMRRQQGKVGYRLTLNPDGSLVSFDIQSSGVEALDEAAREAIRRAAPYPRLPDLGGGSYLLAGNIVFKIN</sequence>
<dbReference type="GO" id="GO:0005886">
    <property type="term" value="C:plasma membrane"/>
    <property type="evidence" value="ECO:0007669"/>
    <property type="project" value="UniProtKB-SubCell"/>
</dbReference>
<evidence type="ECO:0000313" key="13">
    <source>
        <dbReference type="Proteomes" id="UP000474565"/>
    </source>
</evidence>
<dbReference type="GO" id="GO:0055085">
    <property type="term" value="P:transmembrane transport"/>
    <property type="evidence" value="ECO:0007669"/>
    <property type="project" value="InterPro"/>
</dbReference>
<keyword evidence="5" id="KW-0997">Cell inner membrane</keyword>
<evidence type="ECO:0000256" key="1">
    <source>
        <dbReference type="ARBA" id="ARBA00004383"/>
    </source>
</evidence>
<comment type="caution">
    <text evidence="12">The sequence shown here is derived from an EMBL/GenBank/DDBJ whole genome shotgun (WGS) entry which is preliminary data.</text>
</comment>
<dbReference type="PANTHER" id="PTHR33446">
    <property type="entry name" value="PROTEIN TONB-RELATED"/>
    <property type="match status" value="1"/>
</dbReference>
<evidence type="ECO:0000256" key="9">
    <source>
        <dbReference type="ARBA" id="ARBA00023136"/>
    </source>
</evidence>
<keyword evidence="8" id="KW-1133">Transmembrane helix</keyword>
<proteinExistence type="inferred from homology"/>
<gene>
    <name evidence="12" type="ORF">GTP44_12200</name>
</gene>
<protein>
    <submittedName>
        <fullName evidence="12">TonB family protein</fullName>
    </submittedName>
</protein>
<dbReference type="InterPro" id="IPR051045">
    <property type="entry name" value="TonB-dependent_transducer"/>
</dbReference>
<comment type="subcellular location">
    <subcellularLocation>
        <location evidence="1">Cell inner membrane</location>
        <topology evidence="1">Single-pass membrane protein</topology>
        <orientation evidence="1">Periplasmic side</orientation>
    </subcellularLocation>
</comment>
<comment type="similarity">
    <text evidence="2">Belongs to the TonB family.</text>
</comment>
<evidence type="ECO:0000256" key="3">
    <source>
        <dbReference type="ARBA" id="ARBA00022448"/>
    </source>
</evidence>
<dbReference type="SUPFAM" id="SSF74653">
    <property type="entry name" value="TolA/TonB C-terminal domain"/>
    <property type="match status" value="1"/>
</dbReference>
<reference evidence="12 13" key="1">
    <citation type="submission" date="2019-12" db="EMBL/GenBank/DDBJ databases">
        <title>Novel species isolated from a subtropical stream in China.</title>
        <authorList>
            <person name="Lu H."/>
        </authorList>
    </citation>
    <scope>NUCLEOTIDE SEQUENCE [LARGE SCALE GENOMIC DNA]</scope>
    <source>
        <strain evidence="12 13">FT50W</strain>
    </source>
</reference>
<evidence type="ECO:0000256" key="4">
    <source>
        <dbReference type="ARBA" id="ARBA00022475"/>
    </source>
</evidence>
<feature type="compositionally biased region" description="Pro residues" evidence="10">
    <location>
        <begin position="143"/>
        <end position="162"/>
    </location>
</feature>
<evidence type="ECO:0000256" key="2">
    <source>
        <dbReference type="ARBA" id="ARBA00006555"/>
    </source>
</evidence>